<evidence type="ECO:0000313" key="13">
    <source>
        <dbReference type="Proteomes" id="UP001318860"/>
    </source>
</evidence>
<dbReference type="InterPro" id="IPR003593">
    <property type="entry name" value="AAA+_ATPase"/>
</dbReference>
<feature type="transmembrane region" description="Helical" evidence="10">
    <location>
        <begin position="557"/>
        <end position="574"/>
    </location>
</feature>
<gene>
    <name evidence="12" type="ORF">DH2020_026775</name>
</gene>
<dbReference type="InterPro" id="IPR027417">
    <property type="entry name" value="P-loop_NTPase"/>
</dbReference>
<evidence type="ECO:0000256" key="10">
    <source>
        <dbReference type="SAM" id="Phobius"/>
    </source>
</evidence>
<dbReference type="SUPFAM" id="SSF52540">
    <property type="entry name" value="P-loop containing nucleoside triphosphate hydrolases"/>
    <property type="match status" value="2"/>
</dbReference>
<dbReference type="Pfam" id="PF01061">
    <property type="entry name" value="ABC2_membrane"/>
    <property type="match status" value="2"/>
</dbReference>
<dbReference type="Pfam" id="PF00005">
    <property type="entry name" value="ABC_tran"/>
    <property type="match status" value="2"/>
</dbReference>
<evidence type="ECO:0000259" key="11">
    <source>
        <dbReference type="PROSITE" id="PS50893"/>
    </source>
</evidence>
<dbReference type="SMART" id="SM00382">
    <property type="entry name" value="AAA"/>
    <property type="match status" value="2"/>
</dbReference>
<evidence type="ECO:0000256" key="9">
    <source>
        <dbReference type="SAM" id="MobiDB-lite"/>
    </source>
</evidence>
<dbReference type="EMBL" id="JABTTQ020000415">
    <property type="protein sequence ID" value="KAK6139461.1"/>
    <property type="molecule type" value="Genomic_DNA"/>
</dbReference>
<feature type="domain" description="ABC transporter" evidence="11">
    <location>
        <begin position="721"/>
        <end position="961"/>
    </location>
</feature>
<dbReference type="Pfam" id="PF19055">
    <property type="entry name" value="ABC2_membrane_7"/>
    <property type="match status" value="2"/>
</dbReference>
<evidence type="ECO:0000256" key="3">
    <source>
        <dbReference type="ARBA" id="ARBA00022448"/>
    </source>
</evidence>
<keyword evidence="13" id="KW-1185">Reference proteome</keyword>
<dbReference type="Gene3D" id="3.40.50.300">
    <property type="entry name" value="P-loop containing nucleotide triphosphate hydrolases"/>
    <property type="match status" value="2"/>
</dbReference>
<dbReference type="Proteomes" id="UP001318860">
    <property type="component" value="Unassembled WGS sequence"/>
</dbReference>
<sequence>MDQFIGRDEIESFRNELSEIGRSLRSSFRRRASSFRSNSASSSVNLDEETVSQWAEIDRLPTYDRLRSSLFDEINGGDEDGNTGKRVVDVTKLGAPERHMFIERLIKHIEHDNLKLLHKMRKRMDKVGVKLPTIEVRYTNLRVEAECEVVYGKPLPTLWNSLKSLLSDITRLPGLPSQEAHVHIINDVSGIIKPGRMTLLLGPPGCGKTTLLKALSGNLDKSLKVSGEISYNGYKLDEFVPQKTSAYISQYDLHIPEMTVRETLDFSSRCQGIGSRADIDTYMKAISVEGQKTTLQTDYILKILGLDICAETLFGDAMRRGISGGQKKRLTTGEMIVGPTKALFMDEISNGLDSSTTYQIICCLQQLAHVTDATILVSLLQPAPETFDLFDDIILMGEGKIVYHGPRSDVLEFFRSCGFKCPERKGVADFLQEASTSLSVISRKDQAQYWHETQQTYSYISVDMFSRKFKESPYGKKLSEELSVPFDKSKSHKNAIGFSVYSLSQWTLFKACMSREFLLMKRNSFVYVFKSVQLVIIAAITMTVFLRTQMGVDLVHANNYLGALFYSLIILLVDGMPELSMTIARLPVFYKQRDLYFYPAWAYAIPATILKIPLSLLTAVVWTCVTYYGIGYSPEAGSYDLNTYNYSQNAPASGSRAIISSEQLSKLQGSKELDNKDAAEEHSRVCPPSIRENSPRDRMVLPFEPLSMVFQDVQYYVETPVAMKDHGFTQKRLQLLCDMTGAFKPGVLTALMGVSGAGKTTLLDVLAGRKTSGTIEGEIKIGGYPKIQSTFARISGYCEQTDIHSPQITVEESVIFSAWLRLDPHINPKTKYEFIKEVLETIELDSIKDALVGLPGVDGLSTEQRKRLTIAVELVANPSIIFMDEPTTGLDARAAAIVMRAVKNVANTGRTIVCTIHQPSIDIFEAFDELVLLKAGGRMIYCGPLGEHSSKVIEYFEGISGVPKIRENYNPATWMLEVTSTSSEAELGIDFAQIYKNSALHENNKELVRKLSTPAPGSKDLHFSTPYSQDGWGQFKSCLWKQHLSYWRSPSYNLMRSIHMLFAAFLFGLLFWDQGKKIHNQQSLFTLLGSMYSSTLFCGINNSSSVLPYVSTERTVLYRERFAGMYASWAYSAAQVIIEIPYLFAQAIAFTVITYPMIGYYWSAYKQIPRWWIWFYYAVPTSWSLNGILTSQYGDIEKEIIVFGETKTVAAFLRDYFGYRHDLLPLVAVMLILYPVVFASLFAYCIGKLNFQRR</sequence>
<evidence type="ECO:0000256" key="2">
    <source>
        <dbReference type="ARBA" id="ARBA00006012"/>
    </source>
</evidence>
<comment type="similarity">
    <text evidence="2">Belongs to the ABC transporter superfamily. ABCG family. PDR (TC 3.A.1.205) subfamily.</text>
</comment>
<dbReference type="InterPro" id="IPR003439">
    <property type="entry name" value="ABC_transporter-like_ATP-bd"/>
</dbReference>
<feature type="compositionally biased region" description="Basic and acidic residues" evidence="9">
    <location>
        <begin position="670"/>
        <end position="684"/>
    </location>
</feature>
<evidence type="ECO:0000256" key="4">
    <source>
        <dbReference type="ARBA" id="ARBA00022692"/>
    </source>
</evidence>
<feature type="transmembrane region" description="Helical" evidence="10">
    <location>
        <begin position="1174"/>
        <end position="1193"/>
    </location>
</feature>
<evidence type="ECO:0000256" key="5">
    <source>
        <dbReference type="ARBA" id="ARBA00022741"/>
    </source>
</evidence>
<keyword evidence="6" id="KW-0067">ATP-binding</keyword>
<keyword evidence="3" id="KW-0813">Transport</keyword>
<evidence type="ECO:0000313" key="12">
    <source>
        <dbReference type="EMBL" id="KAK6139461.1"/>
    </source>
</evidence>
<dbReference type="CDD" id="cd03232">
    <property type="entry name" value="ABCG_PDR_domain2"/>
    <property type="match status" value="1"/>
</dbReference>
<keyword evidence="4 10" id="KW-0812">Transmembrane</keyword>
<keyword evidence="8 10" id="KW-0472">Membrane</keyword>
<feature type="transmembrane region" description="Helical" evidence="10">
    <location>
        <begin position="1054"/>
        <end position="1072"/>
    </location>
</feature>
<organism evidence="12 13">
    <name type="scientific">Rehmannia glutinosa</name>
    <name type="common">Chinese foxglove</name>
    <dbReference type="NCBI Taxonomy" id="99300"/>
    <lineage>
        <taxon>Eukaryota</taxon>
        <taxon>Viridiplantae</taxon>
        <taxon>Streptophyta</taxon>
        <taxon>Embryophyta</taxon>
        <taxon>Tracheophyta</taxon>
        <taxon>Spermatophyta</taxon>
        <taxon>Magnoliopsida</taxon>
        <taxon>eudicotyledons</taxon>
        <taxon>Gunneridae</taxon>
        <taxon>Pentapetalae</taxon>
        <taxon>asterids</taxon>
        <taxon>lamiids</taxon>
        <taxon>Lamiales</taxon>
        <taxon>Orobanchaceae</taxon>
        <taxon>Rehmannieae</taxon>
        <taxon>Rehmannia</taxon>
    </lineage>
</organism>
<feature type="transmembrane region" description="Helical" evidence="10">
    <location>
        <begin position="1140"/>
        <end position="1162"/>
    </location>
</feature>
<feature type="transmembrane region" description="Helical" evidence="10">
    <location>
        <begin position="1223"/>
        <end position="1246"/>
    </location>
</feature>
<dbReference type="InterPro" id="IPR034003">
    <property type="entry name" value="ABCG_PDR_2"/>
</dbReference>
<feature type="transmembrane region" description="Helical" evidence="10">
    <location>
        <begin position="525"/>
        <end position="545"/>
    </location>
</feature>
<keyword evidence="7 10" id="KW-1133">Transmembrane helix</keyword>
<dbReference type="InterPro" id="IPR034001">
    <property type="entry name" value="ABCG_PDR_1"/>
</dbReference>
<name>A0ABR0VVX3_REHGL</name>
<dbReference type="CDD" id="cd03233">
    <property type="entry name" value="ABCG_PDR_domain1"/>
    <property type="match status" value="1"/>
</dbReference>
<reference evidence="12 13" key="1">
    <citation type="journal article" date="2021" name="Comput. Struct. Biotechnol. J.">
        <title>De novo genome assembly of the potent medicinal plant Rehmannia glutinosa using nanopore technology.</title>
        <authorList>
            <person name="Ma L."/>
            <person name="Dong C."/>
            <person name="Song C."/>
            <person name="Wang X."/>
            <person name="Zheng X."/>
            <person name="Niu Y."/>
            <person name="Chen S."/>
            <person name="Feng W."/>
        </authorList>
    </citation>
    <scope>NUCLEOTIDE SEQUENCE [LARGE SCALE GENOMIC DNA]</scope>
    <source>
        <strain evidence="12">DH-2019</strain>
    </source>
</reference>
<feature type="region of interest" description="Disordered" evidence="9">
    <location>
        <begin position="670"/>
        <end position="692"/>
    </location>
</feature>
<dbReference type="PROSITE" id="PS50893">
    <property type="entry name" value="ABC_TRANSPORTER_2"/>
    <property type="match status" value="2"/>
</dbReference>
<feature type="domain" description="ABC transporter" evidence="11">
    <location>
        <begin position="164"/>
        <end position="423"/>
    </location>
</feature>
<dbReference type="InterPro" id="IPR013525">
    <property type="entry name" value="ABC2_TM"/>
</dbReference>
<dbReference type="PANTHER" id="PTHR19241">
    <property type="entry name" value="ATP-BINDING CASSETTE TRANSPORTER"/>
    <property type="match status" value="1"/>
</dbReference>
<protein>
    <recommendedName>
        <fullName evidence="11">ABC transporter domain-containing protein</fullName>
    </recommendedName>
</protein>
<feature type="transmembrane region" description="Helical" evidence="10">
    <location>
        <begin position="1084"/>
        <end position="1102"/>
    </location>
</feature>
<evidence type="ECO:0000256" key="8">
    <source>
        <dbReference type="ARBA" id="ARBA00023136"/>
    </source>
</evidence>
<comment type="subcellular location">
    <subcellularLocation>
        <location evidence="1">Membrane</location>
        <topology evidence="1">Multi-pass membrane protein</topology>
    </subcellularLocation>
</comment>
<dbReference type="InterPro" id="IPR043926">
    <property type="entry name" value="ABCG_dom"/>
</dbReference>
<keyword evidence="5" id="KW-0547">Nucleotide-binding</keyword>
<accession>A0ABR0VVX3</accession>
<evidence type="ECO:0000256" key="1">
    <source>
        <dbReference type="ARBA" id="ARBA00004141"/>
    </source>
</evidence>
<evidence type="ECO:0000256" key="7">
    <source>
        <dbReference type="ARBA" id="ARBA00022989"/>
    </source>
</evidence>
<comment type="caution">
    <text evidence="12">The sequence shown here is derived from an EMBL/GenBank/DDBJ whole genome shotgun (WGS) entry which is preliminary data.</text>
</comment>
<proteinExistence type="inferred from homology"/>
<evidence type="ECO:0000256" key="6">
    <source>
        <dbReference type="ARBA" id="ARBA00022840"/>
    </source>
</evidence>
<feature type="transmembrane region" description="Helical" evidence="10">
    <location>
        <begin position="595"/>
        <end position="622"/>
    </location>
</feature>